<sequence>MENGPVAEAAVGAGDAVEGLGRTARRPTAARAIQPVSALRRSAPRNRPKSGERGERMGWDRIAQGGRLQRSGAAPEAS</sequence>
<dbReference type="InParanoid" id="A0A259U267"/>
<evidence type="ECO:0000313" key="3">
    <source>
        <dbReference type="Proteomes" id="UP000216446"/>
    </source>
</evidence>
<gene>
    <name evidence="2" type="ORF">BSZ36_14350</name>
</gene>
<feature type="compositionally biased region" description="Low complexity" evidence="1">
    <location>
        <begin position="1"/>
        <end position="32"/>
    </location>
</feature>
<reference evidence="2 3" key="1">
    <citation type="submission" date="2016-11" db="EMBL/GenBank/DDBJ databases">
        <title>Study of marine rhodopsin-containing bacteria.</title>
        <authorList>
            <person name="Yoshizawa S."/>
            <person name="Kumagai Y."/>
            <person name="Kogure K."/>
        </authorList>
    </citation>
    <scope>NUCLEOTIDE SEQUENCE [LARGE SCALE GENOMIC DNA]</scope>
    <source>
        <strain evidence="2 3">SG-29</strain>
    </source>
</reference>
<proteinExistence type="predicted"/>
<evidence type="ECO:0000256" key="1">
    <source>
        <dbReference type="SAM" id="MobiDB-lite"/>
    </source>
</evidence>
<comment type="caution">
    <text evidence="2">The sequence shown here is derived from an EMBL/GenBank/DDBJ whole genome shotgun (WGS) entry which is preliminary data.</text>
</comment>
<dbReference type="EMBL" id="MQWB01000001">
    <property type="protein sequence ID" value="OZC04061.1"/>
    <property type="molecule type" value="Genomic_DNA"/>
</dbReference>
<dbReference type="Proteomes" id="UP000216446">
    <property type="component" value="Unassembled WGS sequence"/>
</dbReference>
<accession>A0A259U267</accession>
<feature type="compositionally biased region" description="Basic and acidic residues" evidence="1">
    <location>
        <begin position="49"/>
        <end position="59"/>
    </location>
</feature>
<dbReference type="AlphaFoldDB" id="A0A259U267"/>
<keyword evidence="3" id="KW-1185">Reference proteome</keyword>
<name>A0A259U267_9BACT</name>
<evidence type="ECO:0000313" key="2">
    <source>
        <dbReference type="EMBL" id="OZC04061.1"/>
    </source>
</evidence>
<feature type="region of interest" description="Disordered" evidence="1">
    <location>
        <begin position="1"/>
        <end position="78"/>
    </location>
</feature>
<protein>
    <submittedName>
        <fullName evidence="2">Uncharacterized protein</fullName>
    </submittedName>
</protein>
<organism evidence="2 3">
    <name type="scientific">Rubricoccus marinus</name>
    <dbReference type="NCBI Taxonomy" id="716817"/>
    <lineage>
        <taxon>Bacteria</taxon>
        <taxon>Pseudomonadati</taxon>
        <taxon>Rhodothermota</taxon>
        <taxon>Rhodothermia</taxon>
        <taxon>Rhodothermales</taxon>
        <taxon>Rubricoccaceae</taxon>
        <taxon>Rubricoccus</taxon>
    </lineage>
</organism>